<evidence type="ECO:0000313" key="2">
    <source>
        <dbReference type="Proteomes" id="UP000054047"/>
    </source>
</evidence>
<keyword evidence="2" id="KW-1185">Reference proteome</keyword>
<organism evidence="1 2">
    <name type="scientific">Ancylostoma duodenale</name>
    <dbReference type="NCBI Taxonomy" id="51022"/>
    <lineage>
        <taxon>Eukaryota</taxon>
        <taxon>Metazoa</taxon>
        <taxon>Ecdysozoa</taxon>
        <taxon>Nematoda</taxon>
        <taxon>Chromadorea</taxon>
        <taxon>Rhabditida</taxon>
        <taxon>Rhabditina</taxon>
        <taxon>Rhabditomorpha</taxon>
        <taxon>Strongyloidea</taxon>
        <taxon>Ancylostomatidae</taxon>
        <taxon>Ancylostomatinae</taxon>
        <taxon>Ancylostoma</taxon>
    </lineage>
</organism>
<protein>
    <submittedName>
        <fullName evidence="1">Uncharacterized protein</fullName>
    </submittedName>
</protein>
<proteinExistence type="predicted"/>
<dbReference type="EMBL" id="KN726861">
    <property type="protein sequence ID" value="KIH67033.1"/>
    <property type="molecule type" value="Genomic_DNA"/>
</dbReference>
<dbReference type="Proteomes" id="UP000054047">
    <property type="component" value="Unassembled WGS sequence"/>
</dbReference>
<reference evidence="1 2" key="1">
    <citation type="submission" date="2013-12" db="EMBL/GenBank/DDBJ databases">
        <title>Draft genome of the parsitic nematode Ancylostoma duodenale.</title>
        <authorList>
            <person name="Mitreva M."/>
        </authorList>
    </citation>
    <scope>NUCLEOTIDE SEQUENCE [LARGE SCALE GENOMIC DNA]</scope>
    <source>
        <strain evidence="1 2">Zhejiang</strain>
    </source>
</reference>
<name>A0A0C2DB89_9BILA</name>
<gene>
    <name evidence="1" type="ORF">ANCDUO_02638</name>
</gene>
<sequence length="66" mass="7249">MQVRNCPAVLPEAVPVFRVPSPLRPTIHTHAQTDTLASVTYAHSSLSTPDAVLLVAFRIRSAVQQW</sequence>
<dbReference type="AlphaFoldDB" id="A0A0C2DB89"/>
<evidence type="ECO:0000313" key="1">
    <source>
        <dbReference type="EMBL" id="KIH67033.1"/>
    </source>
</evidence>
<accession>A0A0C2DB89</accession>